<keyword evidence="3" id="KW-1185">Reference proteome</keyword>
<dbReference type="InterPro" id="IPR051495">
    <property type="entry name" value="Epithelial_Barrier/Signaling"/>
</dbReference>
<dbReference type="OrthoDB" id="9972657at2759"/>
<evidence type="ECO:0000313" key="3">
    <source>
        <dbReference type="Proteomes" id="UP000594262"/>
    </source>
</evidence>
<evidence type="ECO:0000259" key="1">
    <source>
        <dbReference type="SMART" id="SM00539"/>
    </source>
</evidence>
<dbReference type="PANTHER" id="PTHR13802:SF59">
    <property type="entry name" value="SUSHI DOMAIN-CONTAINING PROTEIN 2"/>
    <property type="match status" value="1"/>
</dbReference>
<accession>A0A7M5UX82</accession>
<feature type="domain" description="NIDO" evidence="1">
    <location>
        <begin position="398"/>
        <end position="535"/>
    </location>
</feature>
<organism evidence="2 3">
    <name type="scientific">Clytia hemisphaerica</name>
    <dbReference type="NCBI Taxonomy" id="252671"/>
    <lineage>
        <taxon>Eukaryota</taxon>
        <taxon>Metazoa</taxon>
        <taxon>Cnidaria</taxon>
        <taxon>Hydrozoa</taxon>
        <taxon>Hydroidolina</taxon>
        <taxon>Leptothecata</taxon>
        <taxon>Obeliida</taxon>
        <taxon>Clytiidae</taxon>
        <taxon>Clytia</taxon>
    </lineage>
</organism>
<reference evidence="2" key="1">
    <citation type="submission" date="2021-01" db="UniProtKB">
        <authorList>
            <consortium name="EnsemblMetazoa"/>
        </authorList>
    </citation>
    <scope>IDENTIFICATION</scope>
</reference>
<proteinExistence type="predicted"/>
<dbReference type="AlphaFoldDB" id="A0A7M5UX82"/>
<dbReference type="SMART" id="SM00539">
    <property type="entry name" value="NIDO"/>
    <property type="match status" value="2"/>
</dbReference>
<dbReference type="GO" id="GO:0007160">
    <property type="term" value="P:cell-matrix adhesion"/>
    <property type="evidence" value="ECO:0007669"/>
    <property type="project" value="InterPro"/>
</dbReference>
<dbReference type="RefSeq" id="XP_066920702.1">
    <property type="nucleotide sequence ID" value="XM_067064601.1"/>
</dbReference>
<dbReference type="GeneID" id="136807974"/>
<evidence type="ECO:0000313" key="2">
    <source>
        <dbReference type="EnsemblMetazoa" id="CLYHEMP005654.1"/>
    </source>
</evidence>
<sequence>MIDKDILLSKSVPSFKSKEAIVITFNNVPYYDKRNILFRFQVVIATDYKNTYTIFNYDRIDNPGYGNIGYAEPDGEVSCTPYKSFNLNGNTLSTSSNVGKPGKFVFLLTNCTNDREFIPYGQSYGDRFANEGDSSSTCFSSFSKRFPLFSTANRSQVCINSNGFITVDNSNTDTRASLTSYYSVLVPFNYDLKSYGRDILYRSTTQQNILSMIDKDILLSKSVPSFKSKEAIVITFNNVPYYDKRNILFRFQVVMATDYKNTYTIFNYDRIDNPGYGNIGYAEPDGEVSCTPYKSFNLNGNTLTTSSNVGKPGKFVFLLTNCTNDKEFIPYGQSYGDRFANEGDSSSTCFSSFSKRFPLFSTANRSQVCINSNGFITVDNSNTDTRASLTSYYSVLVPFNYDLKSYGRDILYRSTTQQNILNMIDTDISLSKSAPSFKSKEAIVITFNNVPYYDKRNILFRFQVVIATDYKNTYTIFNYDRIDNPGYDNIGYAEPDGEVSCTPYKRFILNGNKLTTSSNVGKPGKFVYLLTNCTNNREFIPYGQSYGDSFANEGDSSSTCFSSFSKRFPLFSTTNRSQVCISSNGYITVDQSVTDTKASLTSYYSVLVPFNFDMKSRGKDILYRSTTDQNTLMLIDRNIGLLHSQKNTTSSFKSKEAIIVTFNNVPYYNNRNMIFRYQVVIATDYKNTYSPAAIQDHPYN</sequence>
<name>A0A7M5UX82_9CNID</name>
<dbReference type="PANTHER" id="PTHR13802">
    <property type="entry name" value="MUCIN 4-RELATED"/>
    <property type="match status" value="1"/>
</dbReference>
<dbReference type="EnsemblMetazoa" id="CLYHEMT005654.1">
    <property type="protein sequence ID" value="CLYHEMP005654.1"/>
    <property type="gene ID" value="CLYHEMG005654"/>
</dbReference>
<feature type="domain" description="NIDO" evidence="1">
    <location>
        <begin position="187"/>
        <end position="324"/>
    </location>
</feature>
<protein>
    <recommendedName>
        <fullName evidence="1">NIDO domain-containing protein</fullName>
    </recommendedName>
</protein>
<dbReference type="Pfam" id="PF06119">
    <property type="entry name" value="NIDO"/>
    <property type="match status" value="4"/>
</dbReference>
<dbReference type="Proteomes" id="UP000594262">
    <property type="component" value="Unplaced"/>
</dbReference>
<dbReference type="InterPro" id="IPR003886">
    <property type="entry name" value="NIDO_dom"/>
</dbReference>